<comment type="caution">
    <text evidence="2">The sequence shown here is derived from an EMBL/GenBank/DDBJ whole genome shotgun (WGS) entry which is preliminary data.</text>
</comment>
<sequence>MRTSRAVRPFPEMRGRLLSQGPSPGAGGWQEVVTDMQLAASGKPGPGPSGHAELIVRGRLAEETKNEKEAVI</sequence>
<dbReference type="EMBL" id="BMQJ01000015">
    <property type="protein sequence ID" value="GGQ18219.1"/>
    <property type="molecule type" value="Genomic_DNA"/>
</dbReference>
<organism evidence="2 3">
    <name type="scientific">Streptosporangium pseudovulgare</name>
    <dbReference type="NCBI Taxonomy" id="35765"/>
    <lineage>
        <taxon>Bacteria</taxon>
        <taxon>Bacillati</taxon>
        <taxon>Actinomycetota</taxon>
        <taxon>Actinomycetes</taxon>
        <taxon>Streptosporangiales</taxon>
        <taxon>Streptosporangiaceae</taxon>
        <taxon>Streptosporangium</taxon>
    </lineage>
</organism>
<protein>
    <submittedName>
        <fullName evidence="2">Uncharacterized protein</fullName>
    </submittedName>
</protein>
<gene>
    <name evidence="2" type="ORF">GCM10010140_55780</name>
</gene>
<accession>A0ABQ2RAN4</accession>
<keyword evidence="3" id="KW-1185">Reference proteome</keyword>
<evidence type="ECO:0000313" key="3">
    <source>
        <dbReference type="Proteomes" id="UP000611554"/>
    </source>
</evidence>
<feature type="region of interest" description="Disordered" evidence="1">
    <location>
        <begin position="1"/>
        <end position="26"/>
    </location>
</feature>
<name>A0ABQ2RAN4_9ACTN</name>
<reference evidence="3" key="1">
    <citation type="journal article" date="2019" name="Int. J. Syst. Evol. Microbiol.">
        <title>The Global Catalogue of Microorganisms (GCM) 10K type strain sequencing project: providing services to taxonomists for standard genome sequencing and annotation.</title>
        <authorList>
            <consortium name="The Broad Institute Genomics Platform"/>
            <consortium name="The Broad Institute Genome Sequencing Center for Infectious Disease"/>
            <person name="Wu L."/>
            <person name="Ma J."/>
        </authorList>
    </citation>
    <scope>NUCLEOTIDE SEQUENCE [LARGE SCALE GENOMIC DNA]</scope>
    <source>
        <strain evidence="3">JCM 3115</strain>
    </source>
</reference>
<dbReference type="Proteomes" id="UP000611554">
    <property type="component" value="Unassembled WGS sequence"/>
</dbReference>
<proteinExistence type="predicted"/>
<evidence type="ECO:0000313" key="2">
    <source>
        <dbReference type="EMBL" id="GGQ18219.1"/>
    </source>
</evidence>
<evidence type="ECO:0000256" key="1">
    <source>
        <dbReference type="SAM" id="MobiDB-lite"/>
    </source>
</evidence>